<gene>
    <name evidence="3" type="primary">cimH_1</name>
    <name evidence="3" type="ORF">WY13_01756</name>
</gene>
<feature type="transmembrane region" description="Helical" evidence="2">
    <location>
        <begin position="269"/>
        <end position="286"/>
    </location>
</feature>
<feature type="transmembrane region" description="Helical" evidence="2">
    <location>
        <begin position="293"/>
        <end position="312"/>
    </location>
</feature>
<dbReference type="EMBL" id="LITT01000015">
    <property type="protein sequence ID" value="OAA88865.1"/>
    <property type="molecule type" value="Genomic_DNA"/>
</dbReference>
<feature type="transmembrane region" description="Helical" evidence="2">
    <location>
        <begin position="20"/>
        <end position="42"/>
    </location>
</feature>
<dbReference type="GO" id="GO:0005886">
    <property type="term" value="C:plasma membrane"/>
    <property type="evidence" value="ECO:0007669"/>
    <property type="project" value="UniProtKB-UniRule"/>
</dbReference>
<organism evidence="3 4">
    <name type="scientific">Clostridium ljungdahlii</name>
    <dbReference type="NCBI Taxonomy" id="1538"/>
    <lineage>
        <taxon>Bacteria</taxon>
        <taxon>Bacillati</taxon>
        <taxon>Bacillota</taxon>
        <taxon>Clostridia</taxon>
        <taxon>Eubacteriales</taxon>
        <taxon>Clostridiaceae</taxon>
        <taxon>Clostridium</taxon>
    </lineage>
</organism>
<evidence type="ECO:0000313" key="3">
    <source>
        <dbReference type="EMBL" id="OAA88865.1"/>
    </source>
</evidence>
<comment type="caution">
    <text evidence="3">The sequence shown here is derived from an EMBL/GenBank/DDBJ whole genome shotgun (WGS) entry which is preliminary data.</text>
</comment>
<keyword evidence="1" id="KW-0813">Transport</keyword>
<name>A0A168QB21_9CLOT</name>
<dbReference type="PATRIC" id="fig|1538.10.peg.2203"/>
<keyword evidence="1" id="KW-0769">Symport</keyword>
<feature type="transmembrane region" description="Helical" evidence="2">
    <location>
        <begin position="207"/>
        <end position="230"/>
    </location>
</feature>
<dbReference type="InterPro" id="IPR004679">
    <property type="entry name" value="2-OHcarboxylate_transport"/>
</dbReference>
<keyword evidence="1 2" id="KW-0472">Membrane</keyword>
<proteinExistence type="inferred from homology"/>
<protein>
    <submittedName>
        <fullName evidence="3">Citrate/malate transporter</fullName>
    </submittedName>
</protein>
<reference evidence="3 4" key="1">
    <citation type="journal article" date="2015" name="Biotechnol. Bioeng.">
        <title>Genome sequence and phenotypic characterization of Caulobacter segnis.</title>
        <authorList>
            <person name="Patel S."/>
            <person name="Fletcher B."/>
            <person name="Scott D.C."/>
            <person name="Ely B."/>
        </authorList>
    </citation>
    <scope>NUCLEOTIDE SEQUENCE [LARGE SCALE GENOMIC DNA]</scope>
    <source>
        <strain evidence="3 4">ERI-2</strain>
    </source>
</reference>
<keyword evidence="2" id="KW-1133">Transmembrane helix</keyword>
<evidence type="ECO:0000313" key="4">
    <source>
        <dbReference type="Proteomes" id="UP000077407"/>
    </source>
</evidence>
<evidence type="ECO:0000256" key="1">
    <source>
        <dbReference type="PIRNR" id="PIRNR005348"/>
    </source>
</evidence>
<keyword evidence="2" id="KW-0812">Transmembrane</keyword>
<feature type="transmembrane region" description="Helical" evidence="2">
    <location>
        <begin position="419"/>
        <end position="439"/>
    </location>
</feature>
<accession>A0A168QB21</accession>
<feature type="transmembrane region" description="Helical" evidence="2">
    <location>
        <begin position="324"/>
        <end position="344"/>
    </location>
</feature>
<dbReference type="Proteomes" id="UP000077407">
    <property type="component" value="Unassembled WGS sequence"/>
</dbReference>
<sequence length="440" mass="47255">MQDTINMPKSENNNFISKFVNYKVGVTPLPIFIVLAAIIYFASVTKKLPADMIGGFAIIIVLGTFFGDLGSKLPVLKNIGGAAILSIIIPSMMVYFKLLNTTSIKAITGIMKNSNFLYLYISCLVVGSILGMNRKVLIKGFVRMFVPLVVGTIVAIAGGMLVGLLFGYKPGYTFFYIVAPILDGGIGEGILPLTMGYSEILHQPQSLLIAKLVPAAVLGNIVAIVSAGVLKRYAEKRPDLTGNGLLVKTKEDNEILAEQKAEKPVDFKLMGSGLLIACTFYVFGLLTSPFIGIPAPIIMIFTAAIVKCFNLIPPETEQGVHHLYKFVSSTLTYPLLVGIGVLYTPFSDLVRAITPAYIIICISIVLSMMASGFFVGKFINMYPIESSLVTACHSGLGGTGDVAILSSANRMELMPFSQISTRIGGASMVVIATLLLKMFS</sequence>
<feature type="transmembrane region" description="Helical" evidence="2">
    <location>
        <begin position="356"/>
        <end position="379"/>
    </location>
</feature>
<dbReference type="PANTHER" id="PTHR40033:SF1">
    <property type="entry name" value="CITRATE-SODIUM SYMPORTER"/>
    <property type="match status" value="1"/>
</dbReference>
<dbReference type="GO" id="GO:0008514">
    <property type="term" value="F:organic anion transmembrane transporter activity"/>
    <property type="evidence" value="ECO:0007669"/>
    <property type="project" value="InterPro"/>
</dbReference>
<dbReference type="RefSeq" id="WP_204377956.1">
    <property type="nucleotide sequence ID" value="NZ_LITT01000015.1"/>
</dbReference>
<feature type="transmembrane region" description="Helical" evidence="2">
    <location>
        <begin position="116"/>
        <end position="133"/>
    </location>
</feature>
<dbReference type="AlphaFoldDB" id="A0A168QB21"/>
<dbReference type="PANTHER" id="PTHR40033">
    <property type="entry name" value="NA(+)-MALATE SYMPORTER"/>
    <property type="match status" value="1"/>
</dbReference>
<feature type="transmembrane region" description="Helical" evidence="2">
    <location>
        <begin position="79"/>
        <end position="96"/>
    </location>
</feature>
<feature type="transmembrane region" description="Helical" evidence="2">
    <location>
        <begin position="145"/>
        <end position="168"/>
    </location>
</feature>
<dbReference type="PIRSF" id="PIRSF005348">
    <property type="entry name" value="YxkH"/>
    <property type="match status" value="1"/>
</dbReference>
<comment type="similarity">
    <text evidence="1">Belongs to the 2-hydroxycarboxylate transporter (2-HCT) (TC 2.A.24) family.</text>
</comment>
<dbReference type="Pfam" id="PF03390">
    <property type="entry name" value="2HCT"/>
    <property type="match status" value="1"/>
</dbReference>
<dbReference type="GO" id="GO:0015293">
    <property type="term" value="F:symporter activity"/>
    <property type="evidence" value="ECO:0007669"/>
    <property type="project" value="UniProtKB-UniRule"/>
</dbReference>
<feature type="transmembrane region" description="Helical" evidence="2">
    <location>
        <begin position="48"/>
        <end position="67"/>
    </location>
</feature>
<evidence type="ECO:0000256" key="2">
    <source>
        <dbReference type="SAM" id="Phobius"/>
    </source>
</evidence>